<gene>
    <name evidence="1" type="ORF">C5L23_001451</name>
</gene>
<evidence type="ECO:0000313" key="2">
    <source>
        <dbReference type="Proteomes" id="UP000295681"/>
    </source>
</evidence>
<dbReference type="AlphaFoldDB" id="A0A4R5N7Y0"/>
<dbReference type="Gene3D" id="1.20.120.450">
    <property type="entry name" value="dinb family like domain"/>
    <property type="match status" value="1"/>
</dbReference>
<dbReference type="STRING" id="907931.GCA_000165675_00064"/>
<dbReference type="InterPro" id="IPR034660">
    <property type="entry name" value="DinB/YfiT-like"/>
</dbReference>
<protein>
    <recommendedName>
        <fullName evidence="3">DinB-like domain-containing protein</fullName>
    </recommendedName>
</protein>
<proteinExistence type="predicted"/>
<keyword evidence="2" id="KW-1185">Reference proteome</keyword>
<comment type="caution">
    <text evidence="1">The sequence shown here is derived from an EMBL/GenBank/DDBJ whole genome shotgun (WGS) entry which is preliminary data.</text>
</comment>
<sequence>MQSYSNKDELIQAIQTSYQKYIEEFKNIPNDLKDKRVETVDRTPAENLAYQIGWITALLNWENDEMAGKEVFVPAKGYKWNNLGGLYQSFYQTYSGHSLPELIDLLTLRVTELCNLVEKLPADILFEPNHRRWATINAQWPVWKWVHINSVAPFKTFRTKIRKWKKAVI</sequence>
<dbReference type="InterPro" id="IPR012550">
    <property type="entry name" value="DUF1706"/>
</dbReference>
<dbReference type="PANTHER" id="PTHR40658">
    <property type="match status" value="1"/>
</dbReference>
<evidence type="ECO:0000313" key="1">
    <source>
        <dbReference type="EMBL" id="TDG67652.1"/>
    </source>
</evidence>
<reference evidence="1 2" key="1">
    <citation type="journal article" date="2019" name="Appl. Microbiol. Biotechnol.">
        <title>Uncovering carbohydrate metabolism through a genotype-phenotype association study of 56 lactic acid bacteria genomes.</title>
        <authorList>
            <person name="Buron-Moles G."/>
            <person name="Chailyan A."/>
            <person name="Dolejs I."/>
            <person name="Forster J."/>
            <person name="Miks M.H."/>
        </authorList>
    </citation>
    <scope>NUCLEOTIDE SEQUENCE [LARGE SCALE GENOMIC DNA]</scope>
    <source>
        <strain evidence="1 2">ATCC 700006</strain>
    </source>
</reference>
<dbReference type="RefSeq" id="WP_010008528.1">
    <property type="nucleotide sequence ID" value="NZ_JAGYGP010000001.1"/>
</dbReference>
<accession>A0A4R5N7Y0</accession>
<name>A0A4R5N7Y0_9LACO</name>
<dbReference type="PIRSF" id="PIRSF031551">
    <property type="entry name" value="DUF1706"/>
    <property type="match status" value="1"/>
</dbReference>
<organism evidence="1 2">
    <name type="scientific">Leuconostoc fallax</name>
    <dbReference type="NCBI Taxonomy" id="1251"/>
    <lineage>
        <taxon>Bacteria</taxon>
        <taxon>Bacillati</taxon>
        <taxon>Bacillota</taxon>
        <taxon>Bacilli</taxon>
        <taxon>Lactobacillales</taxon>
        <taxon>Lactobacillaceae</taxon>
        <taxon>Leuconostoc</taxon>
    </lineage>
</organism>
<dbReference type="EMBL" id="PUFI01000015">
    <property type="protein sequence ID" value="TDG67652.1"/>
    <property type="molecule type" value="Genomic_DNA"/>
</dbReference>
<dbReference type="Proteomes" id="UP000295681">
    <property type="component" value="Unassembled WGS sequence"/>
</dbReference>
<dbReference type="Pfam" id="PF08020">
    <property type="entry name" value="DUF1706"/>
    <property type="match status" value="1"/>
</dbReference>
<dbReference type="PANTHER" id="PTHR40658:SF3">
    <property type="entry name" value="CLBS_DFSB FAMILY FOUR-HELIX BUNDLE PROTEIN"/>
    <property type="match status" value="1"/>
</dbReference>
<evidence type="ECO:0008006" key="3">
    <source>
        <dbReference type="Google" id="ProtNLM"/>
    </source>
</evidence>